<accession>A0AAV2FRR3</accession>
<dbReference type="Proteomes" id="UP001497516">
    <property type="component" value="Chromosome 7"/>
</dbReference>
<protein>
    <submittedName>
        <fullName evidence="1">Uncharacterized protein</fullName>
    </submittedName>
</protein>
<keyword evidence="2" id="KW-1185">Reference proteome</keyword>
<dbReference type="EMBL" id="OZ034820">
    <property type="protein sequence ID" value="CAL1401014.1"/>
    <property type="molecule type" value="Genomic_DNA"/>
</dbReference>
<dbReference type="AlphaFoldDB" id="A0AAV2FRR3"/>
<evidence type="ECO:0000313" key="2">
    <source>
        <dbReference type="Proteomes" id="UP001497516"/>
    </source>
</evidence>
<proteinExistence type="predicted"/>
<evidence type="ECO:0000313" key="1">
    <source>
        <dbReference type="EMBL" id="CAL1401014.1"/>
    </source>
</evidence>
<gene>
    <name evidence="1" type="ORF">LTRI10_LOCUS41099</name>
</gene>
<sequence>MASAVKRTGGGSPLLFALPPGSSASVRSLVSLDCREVSLLDGRDSEPASIRIAHVDGELVKSDPDSI</sequence>
<organism evidence="1 2">
    <name type="scientific">Linum trigynum</name>
    <dbReference type="NCBI Taxonomy" id="586398"/>
    <lineage>
        <taxon>Eukaryota</taxon>
        <taxon>Viridiplantae</taxon>
        <taxon>Streptophyta</taxon>
        <taxon>Embryophyta</taxon>
        <taxon>Tracheophyta</taxon>
        <taxon>Spermatophyta</taxon>
        <taxon>Magnoliopsida</taxon>
        <taxon>eudicotyledons</taxon>
        <taxon>Gunneridae</taxon>
        <taxon>Pentapetalae</taxon>
        <taxon>rosids</taxon>
        <taxon>fabids</taxon>
        <taxon>Malpighiales</taxon>
        <taxon>Linaceae</taxon>
        <taxon>Linum</taxon>
    </lineage>
</organism>
<name>A0AAV2FRR3_9ROSI</name>
<reference evidence="1 2" key="1">
    <citation type="submission" date="2024-04" db="EMBL/GenBank/DDBJ databases">
        <authorList>
            <person name="Fracassetti M."/>
        </authorList>
    </citation>
    <scope>NUCLEOTIDE SEQUENCE [LARGE SCALE GENOMIC DNA]</scope>
</reference>